<organism evidence="9 10">
    <name type="scientific">Pontivivens marinum</name>
    <dbReference type="NCBI Taxonomy" id="1690039"/>
    <lineage>
        <taxon>Bacteria</taxon>
        <taxon>Pseudomonadati</taxon>
        <taxon>Pseudomonadota</taxon>
        <taxon>Alphaproteobacteria</taxon>
        <taxon>Rhodobacterales</taxon>
        <taxon>Paracoccaceae</taxon>
        <taxon>Pontivivens</taxon>
    </lineage>
</organism>
<feature type="transmembrane region" description="Helical" evidence="8">
    <location>
        <begin position="49"/>
        <end position="68"/>
    </location>
</feature>
<reference evidence="10" key="1">
    <citation type="submission" date="2017-09" db="EMBL/GenBank/DDBJ databases">
        <authorList>
            <person name="Varghese N."/>
            <person name="Submissions S."/>
        </authorList>
    </citation>
    <scope>NUCLEOTIDE SEQUENCE [LARGE SCALE GENOMIC DNA]</scope>
    <source>
        <strain evidence="10">C7</strain>
    </source>
</reference>
<evidence type="ECO:0000313" key="9">
    <source>
        <dbReference type="EMBL" id="SOH92449.1"/>
    </source>
</evidence>
<keyword evidence="7" id="KW-0862">Zinc</keyword>
<keyword evidence="3" id="KW-0378">Hydrolase</keyword>
<evidence type="ECO:0000256" key="4">
    <source>
        <dbReference type="ARBA" id="ARBA00022989"/>
    </source>
</evidence>
<feature type="transmembrane region" description="Helical" evidence="8">
    <location>
        <begin position="74"/>
        <end position="93"/>
    </location>
</feature>
<proteinExistence type="predicted"/>
<comment type="cofactor">
    <cofactor evidence="7">
        <name>Zn(2+)</name>
        <dbReference type="ChEBI" id="CHEBI:29105"/>
    </cofactor>
</comment>
<protein>
    <submittedName>
        <fullName evidence="9">Ceramidase</fullName>
    </submittedName>
</protein>
<keyword evidence="4 8" id="KW-1133">Transmembrane helix</keyword>
<keyword evidence="6" id="KW-0106">Calcium</keyword>
<dbReference type="RefSeq" id="WP_097928028.1">
    <property type="nucleotide sequence ID" value="NZ_OCTN01000001.1"/>
</dbReference>
<evidence type="ECO:0000256" key="1">
    <source>
        <dbReference type="ARBA" id="ARBA00004141"/>
    </source>
</evidence>
<evidence type="ECO:0000256" key="8">
    <source>
        <dbReference type="SAM" id="Phobius"/>
    </source>
</evidence>
<feature type="transmembrane region" description="Helical" evidence="8">
    <location>
        <begin position="105"/>
        <end position="130"/>
    </location>
</feature>
<evidence type="ECO:0000256" key="7">
    <source>
        <dbReference type="PIRSR" id="PIRSR608901-2"/>
    </source>
</evidence>
<dbReference type="GO" id="GO:0016020">
    <property type="term" value="C:membrane"/>
    <property type="evidence" value="ECO:0007669"/>
    <property type="project" value="UniProtKB-SubCell"/>
</dbReference>
<name>A0A2C9CQ22_9RHOB</name>
<dbReference type="AlphaFoldDB" id="A0A2C9CQ22"/>
<gene>
    <name evidence="9" type="ORF">SAMN06273572_101296</name>
</gene>
<accession>A0A2C9CQ22</accession>
<dbReference type="OrthoDB" id="277121at2"/>
<comment type="subcellular location">
    <subcellularLocation>
        <location evidence="1">Membrane</location>
        <topology evidence="1">Multi-pass membrane protein</topology>
    </subcellularLocation>
</comment>
<feature type="binding site" evidence="6">
    <location>
        <position position="21"/>
    </location>
    <ligand>
        <name>Ca(2+)</name>
        <dbReference type="ChEBI" id="CHEBI:29108"/>
    </ligand>
</feature>
<evidence type="ECO:0000256" key="6">
    <source>
        <dbReference type="PIRSR" id="PIRSR608901-1"/>
    </source>
</evidence>
<evidence type="ECO:0000313" key="10">
    <source>
        <dbReference type="Proteomes" id="UP000220034"/>
    </source>
</evidence>
<keyword evidence="5 8" id="KW-0472">Membrane</keyword>
<dbReference type="Proteomes" id="UP000220034">
    <property type="component" value="Unassembled WGS sequence"/>
</dbReference>
<feature type="binding site" evidence="7">
    <location>
        <position position="191"/>
    </location>
    <ligand>
        <name>Zn(2+)</name>
        <dbReference type="ChEBI" id="CHEBI:29105"/>
        <note>catalytic</note>
    </ligand>
</feature>
<keyword evidence="10" id="KW-1185">Reference proteome</keyword>
<sequence length="217" mass="23761">MDWTAQVDNYCERTDFSFWAEPVNAASNAAFLIAAFVVWRIVRDRPDWGVRALLLILTAIGIGSFLFHTVASRWASTADVVPIMVFILVYLWLATVRMLELPRWAGFVAVALFFPFTAAVSSAVVAITGGLNGSEGYVPTMLLIAGYGLWLLPRKPATGRGLLIGAGLLTLSLTARSVDEALCEVVPLGTHWLWHLLNGTMLAWMILVLDRHGTTEG</sequence>
<feature type="transmembrane region" description="Helical" evidence="8">
    <location>
        <begin position="25"/>
        <end position="42"/>
    </location>
</feature>
<keyword evidence="6" id="KW-0479">Metal-binding</keyword>
<dbReference type="EMBL" id="OCTN01000001">
    <property type="protein sequence ID" value="SOH92449.1"/>
    <property type="molecule type" value="Genomic_DNA"/>
</dbReference>
<feature type="binding site" evidence="7">
    <location>
        <position position="195"/>
    </location>
    <ligand>
        <name>Zn(2+)</name>
        <dbReference type="ChEBI" id="CHEBI:29105"/>
        <note>catalytic</note>
    </ligand>
</feature>
<dbReference type="GO" id="GO:0006672">
    <property type="term" value="P:ceramide metabolic process"/>
    <property type="evidence" value="ECO:0007669"/>
    <property type="project" value="InterPro"/>
</dbReference>
<dbReference type="GO" id="GO:0046872">
    <property type="term" value="F:metal ion binding"/>
    <property type="evidence" value="ECO:0007669"/>
    <property type="project" value="UniProtKB-KW"/>
</dbReference>
<keyword evidence="2 8" id="KW-0812">Transmembrane</keyword>
<evidence type="ECO:0000256" key="2">
    <source>
        <dbReference type="ARBA" id="ARBA00022692"/>
    </source>
</evidence>
<feature type="transmembrane region" description="Helical" evidence="8">
    <location>
        <begin position="159"/>
        <end position="178"/>
    </location>
</feature>
<dbReference type="InterPro" id="IPR008901">
    <property type="entry name" value="ACER"/>
</dbReference>
<feature type="transmembrane region" description="Helical" evidence="8">
    <location>
        <begin position="190"/>
        <end position="209"/>
    </location>
</feature>
<evidence type="ECO:0000256" key="5">
    <source>
        <dbReference type="ARBA" id="ARBA00023136"/>
    </source>
</evidence>
<dbReference type="Pfam" id="PF05875">
    <property type="entry name" value="Ceramidase"/>
    <property type="match status" value="1"/>
</dbReference>
<dbReference type="GO" id="GO:0016811">
    <property type="term" value="F:hydrolase activity, acting on carbon-nitrogen (but not peptide) bonds, in linear amides"/>
    <property type="evidence" value="ECO:0007669"/>
    <property type="project" value="InterPro"/>
</dbReference>
<feature type="transmembrane region" description="Helical" evidence="8">
    <location>
        <begin position="136"/>
        <end position="152"/>
    </location>
</feature>
<evidence type="ECO:0000256" key="3">
    <source>
        <dbReference type="ARBA" id="ARBA00022801"/>
    </source>
</evidence>
<feature type="binding site" evidence="7">
    <location>
        <position position="68"/>
    </location>
    <ligand>
        <name>Zn(2+)</name>
        <dbReference type="ChEBI" id="CHEBI:29105"/>
        <note>catalytic</note>
    </ligand>
</feature>